<gene>
    <name evidence="2" type="primary">20208025</name>
    <name evidence="1" type="ORF">HELRODRAFT_181248</name>
</gene>
<dbReference type="EnsemblMetazoa" id="HelroT181248">
    <property type="protein sequence ID" value="HelroP181248"/>
    <property type="gene ID" value="HelroG181248"/>
</dbReference>
<dbReference type="CTD" id="20208025"/>
<dbReference type="HOGENOM" id="CLU_1361766_0_0_1"/>
<organism evidence="2 3">
    <name type="scientific">Helobdella robusta</name>
    <name type="common">Californian leech</name>
    <dbReference type="NCBI Taxonomy" id="6412"/>
    <lineage>
        <taxon>Eukaryota</taxon>
        <taxon>Metazoa</taxon>
        <taxon>Spiralia</taxon>
        <taxon>Lophotrochozoa</taxon>
        <taxon>Annelida</taxon>
        <taxon>Clitellata</taxon>
        <taxon>Hirudinea</taxon>
        <taxon>Rhynchobdellida</taxon>
        <taxon>Glossiphoniidae</taxon>
        <taxon>Helobdella</taxon>
    </lineage>
</organism>
<dbReference type="RefSeq" id="XP_009028743.1">
    <property type="nucleotide sequence ID" value="XM_009030495.1"/>
</dbReference>
<evidence type="ECO:0000313" key="2">
    <source>
        <dbReference type="EnsemblMetazoa" id="HelroP181248"/>
    </source>
</evidence>
<accession>T1FGS6</accession>
<name>T1FGS6_HELRO</name>
<dbReference type="AlphaFoldDB" id="T1FGS6"/>
<evidence type="ECO:0000313" key="3">
    <source>
        <dbReference type="Proteomes" id="UP000015101"/>
    </source>
</evidence>
<keyword evidence="3" id="KW-1185">Reference proteome</keyword>
<dbReference type="KEGG" id="hro:HELRODRAFT_181248"/>
<reference evidence="1 3" key="2">
    <citation type="journal article" date="2013" name="Nature">
        <title>Insights into bilaterian evolution from three spiralian genomes.</title>
        <authorList>
            <person name="Simakov O."/>
            <person name="Marletaz F."/>
            <person name="Cho S.J."/>
            <person name="Edsinger-Gonzales E."/>
            <person name="Havlak P."/>
            <person name="Hellsten U."/>
            <person name="Kuo D.H."/>
            <person name="Larsson T."/>
            <person name="Lv J."/>
            <person name="Arendt D."/>
            <person name="Savage R."/>
            <person name="Osoegawa K."/>
            <person name="de Jong P."/>
            <person name="Grimwood J."/>
            <person name="Chapman J.A."/>
            <person name="Shapiro H."/>
            <person name="Aerts A."/>
            <person name="Otillar R.P."/>
            <person name="Terry A.Y."/>
            <person name="Boore J.L."/>
            <person name="Grigoriev I.V."/>
            <person name="Lindberg D.R."/>
            <person name="Seaver E.C."/>
            <person name="Weisblat D.A."/>
            <person name="Putnam N.H."/>
            <person name="Rokhsar D.S."/>
        </authorList>
    </citation>
    <scope>NUCLEOTIDE SEQUENCE</scope>
</reference>
<proteinExistence type="predicted"/>
<reference evidence="3" key="1">
    <citation type="submission" date="2012-12" db="EMBL/GenBank/DDBJ databases">
        <authorList>
            <person name="Hellsten U."/>
            <person name="Grimwood J."/>
            <person name="Chapman J.A."/>
            <person name="Shapiro H."/>
            <person name="Aerts A."/>
            <person name="Otillar R.P."/>
            <person name="Terry A.Y."/>
            <person name="Boore J.L."/>
            <person name="Simakov O."/>
            <person name="Marletaz F."/>
            <person name="Cho S.-J."/>
            <person name="Edsinger-Gonzales E."/>
            <person name="Havlak P."/>
            <person name="Kuo D.-H."/>
            <person name="Larsson T."/>
            <person name="Lv J."/>
            <person name="Arendt D."/>
            <person name="Savage R."/>
            <person name="Osoegawa K."/>
            <person name="de Jong P."/>
            <person name="Lindberg D.R."/>
            <person name="Seaver E.C."/>
            <person name="Weisblat D.A."/>
            <person name="Putnam N.H."/>
            <person name="Grigoriev I.V."/>
            <person name="Rokhsar D.S."/>
        </authorList>
    </citation>
    <scope>NUCLEOTIDE SEQUENCE</scope>
</reference>
<dbReference type="InParanoid" id="T1FGS6"/>
<dbReference type="Proteomes" id="UP000015101">
    <property type="component" value="Unassembled WGS sequence"/>
</dbReference>
<reference evidence="2" key="3">
    <citation type="submission" date="2015-06" db="UniProtKB">
        <authorList>
            <consortium name="EnsemblMetazoa"/>
        </authorList>
    </citation>
    <scope>IDENTIFICATION</scope>
</reference>
<evidence type="ECO:0000313" key="1">
    <source>
        <dbReference type="EMBL" id="ESN93141.1"/>
    </source>
</evidence>
<dbReference type="EMBL" id="KB097635">
    <property type="protein sequence ID" value="ESN93141.1"/>
    <property type="molecule type" value="Genomic_DNA"/>
</dbReference>
<dbReference type="EMBL" id="AMQM01007516">
    <property type="status" value="NOT_ANNOTATED_CDS"/>
    <property type="molecule type" value="Genomic_DNA"/>
</dbReference>
<dbReference type="GeneID" id="20208025"/>
<sequence length="201" mass="23000">MHGAGFKRHPEISYASNTPAGCTILRLLNPSVGFPISDGKYRPKCSLTIKAAFITLLRPCLEHGLPCLLHRNCATGRLWSQEIARTLKRTENVRGVFEGHYMYFEYMTVTHWLTVPVKSKFYNKPLRSEMDSDSNSLVQEKVESVLINCPIQPLTLFRLCVDVKYANMATNDSSRQSQSITIQQQQHQMNLTFERLENFIS</sequence>
<protein>
    <submittedName>
        <fullName evidence="1 2">Uncharacterized protein</fullName>
    </submittedName>
</protein>